<comment type="caution">
    <text evidence="2">The sequence shown here is derived from an EMBL/GenBank/DDBJ whole genome shotgun (WGS) entry which is preliminary data.</text>
</comment>
<dbReference type="Pfam" id="PF11741">
    <property type="entry name" value="AMIN"/>
    <property type="match status" value="1"/>
</dbReference>
<accession>A0A553UR13</accession>
<evidence type="ECO:0000259" key="1">
    <source>
        <dbReference type="Pfam" id="PF11741"/>
    </source>
</evidence>
<proteinExistence type="predicted"/>
<dbReference type="RefSeq" id="WP_120947493.1">
    <property type="nucleotide sequence ID" value="NZ_QXQS01000001.1"/>
</dbReference>
<reference evidence="2 3" key="1">
    <citation type="submission" date="2019-07" db="EMBL/GenBank/DDBJ databases">
        <title>Helicobacter labacensis sp. nov., Helicobacter mehlei sp. nov. and Helicobacter vulpis sp. nov., isolated from gastric mucosa of red fox (Vulpis vulpis).</title>
        <authorList>
            <person name="Kusar D."/>
            <person name="Gruntar I."/>
            <person name="Pate M."/>
            <person name="Zajc U."/>
            <person name="Ocepek M."/>
        </authorList>
    </citation>
    <scope>NUCLEOTIDE SEQUENCE [LARGE SCALE GENOMIC DNA]</scope>
    <source>
        <strain evidence="2 3">L8b</strain>
    </source>
</reference>
<dbReference type="EMBL" id="VKGC01000013">
    <property type="protein sequence ID" value="TSA82632.1"/>
    <property type="molecule type" value="Genomic_DNA"/>
</dbReference>
<reference evidence="2 3" key="3">
    <citation type="submission" date="2019-07" db="EMBL/GenBank/DDBJ databases">
        <authorList>
            <person name="Papic B."/>
        </authorList>
    </citation>
    <scope>NUCLEOTIDE SEQUENCE [LARGE SCALE GENOMIC DNA]</scope>
    <source>
        <strain evidence="2 3">L8b</strain>
    </source>
</reference>
<protein>
    <submittedName>
        <fullName evidence="2">AMIN domain-containing protein</fullName>
    </submittedName>
</protein>
<reference evidence="3" key="2">
    <citation type="submission" date="2019-07" db="EMBL/GenBank/DDBJ databases">
        <title>Helicobacter labacensis sp. nov., Helicobacter mehlei sp. nov. and Helicobacter vulpis sp. nov., isolated from gastric mucosa of red fox (Vulpis vulpis).</title>
        <authorList>
            <person name="Papic B."/>
        </authorList>
    </citation>
    <scope>NUCLEOTIDE SEQUENCE [LARGE SCALE GENOMIC DNA]</scope>
    <source>
        <strain evidence="3">L8b</strain>
    </source>
</reference>
<sequence length="198" mass="23512">MSKWLGILLVLSVLEARDNPFVPLKKAQRADTKFPKDEVFDYFKSIKVSLPTTARVLSKITIFYQDLDGTTHTQEVDINQHIDWHYPLKLTQEGALLQPEKSTYNIGGYEFWIRDNKLYLRTADSIQRSFVLINPYRLVIDIDRKVKDLRQELPIKHKYVRNIAINTHDHFYRFIITLDGQYQYKIDQKDNYLVVNLY</sequence>
<gene>
    <name evidence="2" type="ORF">FNE76_05595</name>
</gene>
<dbReference type="Gene3D" id="2.60.40.3500">
    <property type="match status" value="1"/>
</dbReference>
<dbReference type="AlphaFoldDB" id="A0A553UR13"/>
<evidence type="ECO:0000313" key="2">
    <source>
        <dbReference type="EMBL" id="TSA82632.1"/>
    </source>
</evidence>
<name>A0A553UR13_9HELI</name>
<keyword evidence="3" id="KW-1185">Reference proteome</keyword>
<evidence type="ECO:0000313" key="3">
    <source>
        <dbReference type="Proteomes" id="UP000319322"/>
    </source>
</evidence>
<dbReference type="InterPro" id="IPR021731">
    <property type="entry name" value="AMIN_dom"/>
</dbReference>
<organism evidence="2 3">
    <name type="scientific">Helicobacter mehlei</name>
    <dbReference type="NCBI Taxonomy" id="2316080"/>
    <lineage>
        <taxon>Bacteria</taxon>
        <taxon>Pseudomonadati</taxon>
        <taxon>Campylobacterota</taxon>
        <taxon>Epsilonproteobacteria</taxon>
        <taxon>Campylobacterales</taxon>
        <taxon>Helicobacteraceae</taxon>
        <taxon>Helicobacter</taxon>
    </lineage>
</organism>
<dbReference type="Proteomes" id="UP000319322">
    <property type="component" value="Unassembled WGS sequence"/>
</dbReference>
<feature type="domain" description="AMIN" evidence="1">
    <location>
        <begin position="117"/>
        <end position="196"/>
    </location>
</feature>